<evidence type="ECO:0000313" key="2">
    <source>
        <dbReference type="EMBL" id="ERF75565.1"/>
    </source>
</evidence>
<protein>
    <submittedName>
        <fullName evidence="2">Uncharacterized protein</fullName>
    </submittedName>
</protein>
<feature type="region of interest" description="Disordered" evidence="1">
    <location>
        <begin position="113"/>
        <end position="178"/>
    </location>
</feature>
<dbReference type="Proteomes" id="UP000019373">
    <property type="component" value="Unassembled WGS sequence"/>
</dbReference>
<dbReference type="OMA" id="EAYNDQY"/>
<gene>
    <name evidence="2" type="ORF">EPUS_09442</name>
</gene>
<name>U1HXK9_ENDPU</name>
<organism evidence="2 3">
    <name type="scientific">Endocarpon pusillum (strain Z07020 / HMAS-L-300199)</name>
    <name type="common">Lichen-forming fungus</name>
    <dbReference type="NCBI Taxonomy" id="1263415"/>
    <lineage>
        <taxon>Eukaryota</taxon>
        <taxon>Fungi</taxon>
        <taxon>Dikarya</taxon>
        <taxon>Ascomycota</taxon>
        <taxon>Pezizomycotina</taxon>
        <taxon>Eurotiomycetes</taxon>
        <taxon>Chaetothyriomycetidae</taxon>
        <taxon>Verrucariales</taxon>
        <taxon>Verrucariaceae</taxon>
        <taxon>Endocarpon</taxon>
    </lineage>
</organism>
<dbReference type="GeneID" id="19244248"/>
<sequence>MSEPSEEQKREIYEGLSAEQKQKQSYTEWVKDAYNNQYEKWMPWIEDKYLEWFGKDNKASFVTKDTLNKTKITGIDQVDQLQGDVNNLVGNQVGKGGLLNPVGNLASKEGINRAERGGKDDKGSYGGPAAGLTDPMIKNTKGAGEGIAAGAQSAGSTVSEGAKSAGGYLGGMFGGGKK</sequence>
<feature type="compositionally biased region" description="Basic and acidic residues" evidence="1">
    <location>
        <begin position="113"/>
        <end position="123"/>
    </location>
</feature>
<dbReference type="eggNOG" id="ENOG502SM4W">
    <property type="taxonomic scope" value="Eukaryota"/>
</dbReference>
<evidence type="ECO:0000256" key="1">
    <source>
        <dbReference type="SAM" id="MobiDB-lite"/>
    </source>
</evidence>
<dbReference type="HOGENOM" id="CLU_121100_1_0_1"/>
<proteinExistence type="predicted"/>
<reference evidence="3" key="1">
    <citation type="journal article" date="2014" name="BMC Genomics">
        <title>Genome characteristics reveal the impact of lichenization on lichen-forming fungus Endocarpon pusillum Hedwig (Verrucariales, Ascomycota).</title>
        <authorList>
            <person name="Wang Y.-Y."/>
            <person name="Liu B."/>
            <person name="Zhang X.-Y."/>
            <person name="Zhou Q.-M."/>
            <person name="Zhang T."/>
            <person name="Li H."/>
            <person name="Yu Y.-F."/>
            <person name="Zhang X.-L."/>
            <person name="Hao X.-Y."/>
            <person name="Wang M."/>
            <person name="Wang L."/>
            <person name="Wei J.-C."/>
        </authorList>
    </citation>
    <scope>NUCLEOTIDE SEQUENCE [LARGE SCALE GENOMIC DNA]</scope>
    <source>
        <strain evidence="3">Z07020 / HMAS-L-300199</strain>
    </source>
</reference>
<dbReference type="AlphaFoldDB" id="U1HXK9"/>
<evidence type="ECO:0000313" key="3">
    <source>
        <dbReference type="Proteomes" id="UP000019373"/>
    </source>
</evidence>
<dbReference type="RefSeq" id="XP_007787104.1">
    <property type="nucleotide sequence ID" value="XM_007788914.1"/>
</dbReference>
<keyword evidence="3" id="KW-1185">Reference proteome</keyword>
<accession>U1HXK9</accession>
<feature type="compositionally biased region" description="Gly residues" evidence="1">
    <location>
        <begin position="167"/>
        <end position="178"/>
    </location>
</feature>
<dbReference type="OrthoDB" id="3001700at2759"/>
<dbReference type="EMBL" id="KE720805">
    <property type="protein sequence ID" value="ERF75565.1"/>
    <property type="molecule type" value="Genomic_DNA"/>
</dbReference>